<dbReference type="InterPro" id="IPR029063">
    <property type="entry name" value="SAM-dependent_MTases_sf"/>
</dbReference>
<dbReference type="SUPFAM" id="SSF53335">
    <property type="entry name" value="S-adenosyl-L-methionine-dependent methyltransferases"/>
    <property type="match status" value="1"/>
</dbReference>
<gene>
    <name evidence="1" type="ORF">LCGC14_1851020</name>
</gene>
<sequence length="222" mass="24266">MRRALEKSRLQEVYDRTAGRYDRQHAFFTLSSDARGRQMVVERTVDEGDKVLDAGAGTGSTSLLAARLAGHHGKVVCYDLSQGMLEVAEAKAREAGLAGRMEFMTGDMLHMPFLTGSFDAVVSTYSLCPLYDPAEGARELYRVLRPGGLMGVAHSTEPRNTLVRWCAHVVESAAWRIPALTLGCRPVSVLATLKEAGAEVLLEDTIGVPLWPFEVFVVKKPS</sequence>
<dbReference type="PROSITE" id="PS51608">
    <property type="entry name" value="SAM_MT_UBIE"/>
    <property type="match status" value="1"/>
</dbReference>
<dbReference type="Pfam" id="PF01209">
    <property type="entry name" value="Ubie_methyltran"/>
    <property type="match status" value="1"/>
</dbReference>
<reference evidence="1" key="1">
    <citation type="journal article" date="2015" name="Nature">
        <title>Complex archaea that bridge the gap between prokaryotes and eukaryotes.</title>
        <authorList>
            <person name="Spang A."/>
            <person name="Saw J.H."/>
            <person name="Jorgensen S.L."/>
            <person name="Zaremba-Niedzwiedzka K."/>
            <person name="Martijn J."/>
            <person name="Lind A.E."/>
            <person name="van Eijk R."/>
            <person name="Schleper C."/>
            <person name="Guy L."/>
            <person name="Ettema T.J."/>
        </authorList>
    </citation>
    <scope>NUCLEOTIDE SEQUENCE</scope>
</reference>
<dbReference type="EMBL" id="LAZR01018594">
    <property type="protein sequence ID" value="KKL95793.1"/>
    <property type="molecule type" value="Genomic_DNA"/>
</dbReference>
<proteinExistence type="predicted"/>
<dbReference type="InterPro" id="IPR050447">
    <property type="entry name" value="Erg6_SMT_methyltransf"/>
</dbReference>
<evidence type="ECO:0000313" key="1">
    <source>
        <dbReference type="EMBL" id="KKL95793.1"/>
    </source>
</evidence>
<dbReference type="PANTHER" id="PTHR44068:SF11">
    <property type="entry name" value="GERANYL DIPHOSPHATE 2-C-METHYLTRANSFERASE"/>
    <property type="match status" value="1"/>
</dbReference>
<dbReference type="Gene3D" id="3.40.50.150">
    <property type="entry name" value="Vaccinia Virus protein VP39"/>
    <property type="match status" value="1"/>
</dbReference>
<dbReference type="InterPro" id="IPR004033">
    <property type="entry name" value="UbiE/COQ5_MeTrFase"/>
</dbReference>
<accession>A0A0F9GAR2</accession>
<evidence type="ECO:0008006" key="2">
    <source>
        <dbReference type="Google" id="ProtNLM"/>
    </source>
</evidence>
<name>A0A0F9GAR2_9ZZZZ</name>
<dbReference type="PANTHER" id="PTHR44068">
    <property type="entry name" value="ZGC:194242"/>
    <property type="match status" value="1"/>
</dbReference>
<dbReference type="GO" id="GO:0008168">
    <property type="term" value="F:methyltransferase activity"/>
    <property type="evidence" value="ECO:0007669"/>
    <property type="project" value="InterPro"/>
</dbReference>
<dbReference type="CDD" id="cd02440">
    <property type="entry name" value="AdoMet_MTases"/>
    <property type="match status" value="1"/>
</dbReference>
<organism evidence="1">
    <name type="scientific">marine sediment metagenome</name>
    <dbReference type="NCBI Taxonomy" id="412755"/>
    <lineage>
        <taxon>unclassified sequences</taxon>
        <taxon>metagenomes</taxon>
        <taxon>ecological metagenomes</taxon>
    </lineage>
</organism>
<dbReference type="AlphaFoldDB" id="A0A0F9GAR2"/>
<comment type="caution">
    <text evidence="1">The sequence shown here is derived from an EMBL/GenBank/DDBJ whole genome shotgun (WGS) entry which is preliminary data.</text>
</comment>
<protein>
    <recommendedName>
        <fullName evidence="2">Methyltransferase domain-containing protein</fullName>
    </recommendedName>
</protein>